<dbReference type="PANTHER" id="PTHR10366">
    <property type="entry name" value="NAD DEPENDENT EPIMERASE/DEHYDRATASE"/>
    <property type="match status" value="1"/>
</dbReference>
<dbReference type="InterPro" id="IPR050425">
    <property type="entry name" value="NAD(P)_dehydrat-like"/>
</dbReference>
<dbReference type="InterPro" id="IPR036291">
    <property type="entry name" value="NAD(P)-bd_dom_sf"/>
</dbReference>
<organism evidence="4 5">
    <name type="scientific">Celeribacter arenosi</name>
    <dbReference type="NCBI Taxonomy" id="792649"/>
    <lineage>
        <taxon>Bacteria</taxon>
        <taxon>Pseudomonadati</taxon>
        <taxon>Pseudomonadota</taxon>
        <taxon>Alphaproteobacteria</taxon>
        <taxon>Rhodobacterales</taxon>
        <taxon>Roseobacteraceae</taxon>
        <taxon>Celeribacter</taxon>
    </lineage>
</organism>
<comment type="similarity">
    <text evidence="2">Belongs to the NAD(P)-dependent epimerase/dehydratase family. Dihydroflavonol-4-reductase subfamily.</text>
</comment>
<protein>
    <submittedName>
        <fullName evidence="4">Aldehyde reductase</fullName>
    </submittedName>
</protein>
<evidence type="ECO:0000256" key="2">
    <source>
        <dbReference type="ARBA" id="ARBA00023445"/>
    </source>
</evidence>
<sequence length="335" mass="35915">MPRTILLTGVSGFIAKRIAYDLLTQGDSVRGTLRSLNRGDEVRAAMGDLPDEALDRLTFVQADLTSDAGWDAAMAGVDAVMHTASPFPLENPKDESIVIKPAVEGTERVLKAAQAAGVTRVIITSSMEAIMHGVKSSPLSDSDWSDPSAATAVAYTRSKIFAEKAAWAFAEKHPEMEITVINPGLVCGIPMDNTMGSSVSIIKRILSGKDPMVPDFMLPVVDVEDVSACHLGALNNPASIGNRYICADGFLSMPDMAAHLADSFPDRKIAQRIAPKWLVSVFALFDKQLAVVKNMIGLKMSLTNAAATRDLGVTFVPAREAILRTAWFLDSQGRA</sequence>
<evidence type="ECO:0000313" key="5">
    <source>
        <dbReference type="Proteomes" id="UP001399917"/>
    </source>
</evidence>
<accession>A0ABP7JZR9</accession>
<evidence type="ECO:0000313" key="4">
    <source>
        <dbReference type="EMBL" id="GAA3860878.1"/>
    </source>
</evidence>
<keyword evidence="5" id="KW-1185">Reference proteome</keyword>
<dbReference type="RefSeq" id="WP_344844181.1">
    <property type="nucleotide sequence ID" value="NZ_BAABDF010000003.1"/>
</dbReference>
<name>A0ABP7JZR9_9RHOB</name>
<dbReference type="InterPro" id="IPR001509">
    <property type="entry name" value="Epimerase_deHydtase"/>
</dbReference>
<dbReference type="SUPFAM" id="SSF51735">
    <property type="entry name" value="NAD(P)-binding Rossmann-fold domains"/>
    <property type="match status" value="1"/>
</dbReference>
<evidence type="ECO:0000259" key="3">
    <source>
        <dbReference type="Pfam" id="PF01370"/>
    </source>
</evidence>
<feature type="domain" description="NAD-dependent epimerase/dehydratase" evidence="3">
    <location>
        <begin position="5"/>
        <end position="241"/>
    </location>
</feature>
<keyword evidence="1" id="KW-0560">Oxidoreductase</keyword>
<dbReference type="Gene3D" id="3.40.50.720">
    <property type="entry name" value="NAD(P)-binding Rossmann-like Domain"/>
    <property type="match status" value="1"/>
</dbReference>
<proteinExistence type="inferred from homology"/>
<gene>
    <name evidence="4" type="ORF">GCM10022404_09650</name>
</gene>
<evidence type="ECO:0000256" key="1">
    <source>
        <dbReference type="ARBA" id="ARBA00023002"/>
    </source>
</evidence>
<comment type="caution">
    <text evidence="4">The sequence shown here is derived from an EMBL/GenBank/DDBJ whole genome shotgun (WGS) entry which is preliminary data.</text>
</comment>
<dbReference type="PANTHER" id="PTHR10366:SF564">
    <property type="entry name" value="STEROL-4-ALPHA-CARBOXYLATE 3-DEHYDROGENASE, DECARBOXYLATING"/>
    <property type="match status" value="1"/>
</dbReference>
<dbReference type="Pfam" id="PF01370">
    <property type="entry name" value="Epimerase"/>
    <property type="match status" value="1"/>
</dbReference>
<dbReference type="EMBL" id="BAABDF010000003">
    <property type="protein sequence ID" value="GAA3860878.1"/>
    <property type="molecule type" value="Genomic_DNA"/>
</dbReference>
<reference evidence="5" key="1">
    <citation type="journal article" date="2019" name="Int. J. Syst. Evol. Microbiol.">
        <title>The Global Catalogue of Microorganisms (GCM) 10K type strain sequencing project: providing services to taxonomists for standard genome sequencing and annotation.</title>
        <authorList>
            <consortium name="The Broad Institute Genomics Platform"/>
            <consortium name="The Broad Institute Genome Sequencing Center for Infectious Disease"/>
            <person name="Wu L."/>
            <person name="Ma J."/>
        </authorList>
    </citation>
    <scope>NUCLEOTIDE SEQUENCE [LARGE SCALE GENOMIC DNA]</scope>
    <source>
        <strain evidence="5">JCM 17190</strain>
    </source>
</reference>
<dbReference type="Proteomes" id="UP001399917">
    <property type="component" value="Unassembled WGS sequence"/>
</dbReference>